<protein>
    <submittedName>
        <fullName evidence="2">Uncharacterized protein</fullName>
    </submittedName>
</protein>
<comment type="caution">
    <text evidence="2">The sequence shown here is derived from an EMBL/GenBank/DDBJ whole genome shotgun (WGS) entry which is preliminary data.</text>
</comment>
<reference evidence="2 3" key="1">
    <citation type="submission" date="2020-08" db="EMBL/GenBank/DDBJ databases">
        <title>Genomic Encyclopedia of Type Strains, Phase III (KMG-III): the genomes of soil and plant-associated and newly described type strains.</title>
        <authorList>
            <person name="Whitman W."/>
        </authorList>
    </citation>
    <scope>NUCLEOTIDE SEQUENCE [LARGE SCALE GENOMIC DNA]</scope>
    <source>
        <strain evidence="2 3">CECT 8654</strain>
    </source>
</reference>
<feature type="transmembrane region" description="Helical" evidence="1">
    <location>
        <begin position="7"/>
        <end position="28"/>
    </location>
</feature>
<keyword evidence="1" id="KW-1133">Transmembrane helix</keyword>
<gene>
    <name evidence="2" type="ORF">FHR99_002370</name>
</gene>
<evidence type="ECO:0000313" key="3">
    <source>
        <dbReference type="Proteomes" id="UP000537130"/>
    </source>
</evidence>
<name>A0A7W4W720_9GAMM</name>
<proteinExistence type="predicted"/>
<organism evidence="2 3">
    <name type="scientific">Litorivivens lipolytica</name>
    <dbReference type="NCBI Taxonomy" id="1524264"/>
    <lineage>
        <taxon>Bacteria</taxon>
        <taxon>Pseudomonadati</taxon>
        <taxon>Pseudomonadota</taxon>
        <taxon>Gammaproteobacteria</taxon>
        <taxon>Litorivivens</taxon>
    </lineage>
</organism>
<sequence length="68" mass="7534">MELNSITIFWFTVAIITALHTLWTVVAAVVKDRLPPFLARDPKQAAPFVWGGVLLGALCHAIYLLVML</sequence>
<keyword evidence="1" id="KW-0812">Transmembrane</keyword>
<keyword evidence="1" id="KW-0472">Membrane</keyword>
<feature type="transmembrane region" description="Helical" evidence="1">
    <location>
        <begin position="48"/>
        <end position="66"/>
    </location>
</feature>
<dbReference type="RefSeq" id="WP_183410868.1">
    <property type="nucleotide sequence ID" value="NZ_JACHWY010000002.1"/>
</dbReference>
<dbReference type="EMBL" id="JACHWY010000002">
    <property type="protein sequence ID" value="MBB3048104.1"/>
    <property type="molecule type" value="Genomic_DNA"/>
</dbReference>
<evidence type="ECO:0000256" key="1">
    <source>
        <dbReference type="SAM" id="Phobius"/>
    </source>
</evidence>
<dbReference type="AlphaFoldDB" id="A0A7W4W720"/>
<keyword evidence="3" id="KW-1185">Reference proteome</keyword>
<evidence type="ECO:0000313" key="2">
    <source>
        <dbReference type="EMBL" id="MBB3048104.1"/>
    </source>
</evidence>
<accession>A0A7W4W720</accession>
<dbReference type="Proteomes" id="UP000537130">
    <property type="component" value="Unassembled WGS sequence"/>
</dbReference>